<name>A0A1F7TVT7_9BACT</name>
<dbReference type="GO" id="GO:1990904">
    <property type="term" value="C:ribonucleoprotein complex"/>
    <property type="evidence" value="ECO:0007669"/>
    <property type="project" value="UniProtKB-KW"/>
</dbReference>
<evidence type="ECO:0000256" key="4">
    <source>
        <dbReference type="ARBA" id="ARBA00035244"/>
    </source>
</evidence>
<comment type="subunit">
    <text evidence="5">Part of the 50S ribosomal subunit.</text>
</comment>
<evidence type="ECO:0000256" key="3">
    <source>
        <dbReference type="ARBA" id="ARBA00023274"/>
    </source>
</evidence>
<evidence type="ECO:0000256" key="5">
    <source>
        <dbReference type="HAMAP-Rule" id="MF_01328"/>
    </source>
</evidence>
<evidence type="ECO:0000256" key="6">
    <source>
        <dbReference type="SAM" id="MobiDB-lite"/>
    </source>
</evidence>
<feature type="region of interest" description="Disordered" evidence="6">
    <location>
        <begin position="52"/>
        <end position="85"/>
    </location>
</feature>
<keyword evidence="5" id="KW-0699">rRNA-binding</keyword>
<comment type="caution">
    <text evidence="7">The sequence shown here is derived from an EMBL/GenBank/DDBJ whole genome shotgun (WGS) entry which is preliminary data.</text>
</comment>
<dbReference type="Proteomes" id="UP000177097">
    <property type="component" value="Unassembled WGS sequence"/>
</dbReference>
<evidence type="ECO:0000313" key="7">
    <source>
        <dbReference type="EMBL" id="OGL70111.1"/>
    </source>
</evidence>
<dbReference type="PANTHER" id="PTHR10746">
    <property type="entry name" value="50S RIBOSOMAL PROTEIN L4"/>
    <property type="match status" value="1"/>
</dbReference>
<accession>A0A1F7TVT7</accession>
<keyword evidence="5" id="KW-0694">RNA-binding</keyword>
<comment type="function">
    <text evidence="5">One of the primary rRNA binding proteins, this protein initially binds near the 5'-end of the 23S rRNA. It is important during the early stages of 50S assembly. It makes multiple contacts with different domains of the 23S rRNA in the assembled 50S subunit and ribosome.</text>
</comment>
<dbReference type="NCBIfam" id="TIGR03953">
    <property type="entry name" value="rplD_bact"/>
    <property type="match status" value="1"/>
</dbReference>
<dbReference type="Gene3D" id="3.40.1370.10">
    <property type="match status" value="1"/>
</dbReference>
<comment type="similarity">
    <text evidence="1 5">Belongs to the universal ribosomal protein uL4 family.</text>
</comment>
<dbReference type="SUPFAM" id="SSF52166">
    <property type="entry name" value="Ribosomal protein L4"/>
    <property type="match status" value="1"/>
</dbReference>
<evidence type="ECO:0000256" key="2">
    <source>
        <dbReference type="ARBA" id="ARBA00022980"/>
    </source>
</evidence>
<keyword evidence="3 5" id="KW-0687">Ribonucleoprotein</keyword>
<dbReference type="InterPro" id="IPR002136">
    <property type="entry name" value="Ribosomal_uL4"/>
</dbReference>
<sequence>MEIKVYNLHGESVGTVTLPERMFCVEPNEALVHEAVVAQMANARAVIAHTKDRGEVRGGGRKPWKQKGTGRARHGSRRSPIWSGGGITFGPNSDREYGVKMNRKARRKALYMVLSDKVANDRFVVVDDLKFDTPKTSVMMKALLALPHADGRTLLVVDPSNTSVRLGARNVQKTETIAPNSLNVVDVLKAHRVVVSKGDLETLVTHFN</sequence>
<dbReference type="GO" id="GO:0006412">
    <property type="term" value="P:translation"/>
    <property type="evidence" value="ECO:0007669"/>
    <property type="project" value="UniProtKB-UniRule"/>
</dbReference>
<comment type="function">
    <text evidence="5">Forms part of the polypeptide exit tunnel.</text>
</comment>
<protein>
    <recommendedName>
        <fullName evidence="4 5">Large ribosomal subunit protein uL4</fullName>
    </recommendedName>
</protein>
<evidence type="ECO:0000256" key="1">
    <source>
        <dbReference type="ARBA" id="ARBA00010528"/>
    </source>
</evidence>
<dbReference type="GO" id="GO:0019843">
    <property type="term" value="F:rRNA binding"/>
    <property type="evidence" value="ECO:0007669"/>
    <property type="project" value="UniProtKB-UniRule"/>
</dbReference>
<dbReference type="AlphaFoldDB" id="A0A1F7TVT7"/>
<evidence type="ECO:0000313" key="8">
    <source>
        <dbReference type="Proteomes" id="UP000177097"/>
    </source>
</evidence>
<feature type="compositionally biased region" description="Basic residues" evidence="6">
    <location>
        <begin position="59"/>
        <end position="77"/>
    </location>
</feature>
<dbReference type="InterPro" id="IPR023574">
    <property type="entry name" value="Ribosomal_uL4_dom_sf"/>
</dbReference>
<organism evidence="7 8">
    <name type="scientific">Candidatus Uhrbacteria bacterium RIFCSPHIGHO2_02_FULL_53_13</name>
    <dbReference type="NCBI Taxonomy" id="1802389"/>
    <lineage>
        <taxon>Bacteria</taxon>
        <taxon>Candidatus Uhriibacteriota</taxon>
    </lineage>
</organism>
<keyword evidence="2 5" id="KW-0689">Ribosomal protein</keyword>
<dbReference type="HAMAP" id="MF_01328_B">
    <property type="entry name" value="Ribosomal_uL4_B"/>
    <property type="match status" value="1"/>
</dbReference>
<proteinExistence type="inferred from homology"/>
<dbReference type="InterPro" id="IPR013005">
    <property type="entry name" value="Ribosomal_uL4-like"/>
</dbReference>
<reference evidence="7 8" key="1">
    <citation type="journal article" date="2016" name="Nat. Commun.">
        <title>Thousands of microbial genomes shed light on interconnected biogeochemical processes in an aquifer system.</title>
        <authorList>
            <person name="Anantharaman K."/>
            <person name="Brown C.T."/>
            <person name="Hug L.A."/>
            <person name="Sharon I."/>
            <person name="Castelle C.J."/>
            <person name="Probst A.J."/>
            <person name="Thomas B.C."/>
            <person name="Singh A."/>
            <person name="Wilkins M.J."/>
            <person name="Karaoz U."/>
            <person name="Brodie E.L."/>
            <person name="Williams K.H."/>
            <person name="Hubbard S.S."/>
            <person name="Banfield J.F."/>
        </authorList>
    </citation>
    <scope>NUCLEOTIDE SEQUENCE [LARGE SCALE GENOMIC DNA]</scope>
</reference>
<dbReference type="EMBL" id="MGDX01000036">
    <property type="protein sequence ID" value="OGL70111.1"/>
    <property type="molecule type" value="Genomic_DNA"/>
</dbReference>
<dbReference type="GO" id="GO:0003735">
    <property type="term" value="F:structural constituent of ribosome"/>
    <property type="evidence" value="ECO:0007669"/>
    <property type="project" value="InterPro"/>
</dbReference>
<dbReference type="GO" id="GO:0005840">
    <property type="term" value="C:ribosome"/>
    <property type="evidence" value="ECO:0007669"/>
    <property type="project" value="UniProtKB-KW"/>
</dbReference>
<dbReference type="PANTHER" id="PTHR10746:SF6">
    <property type="entry name" value="LARGE RIBOSOMAL SUBUNIT PROTEIN UL4M"/>
    <property type="match status" value="1"/>
</dbReference>
<gene>
    <name evidence="5" type="primary">rplD</name>
    <name evidence="7" type="ORF">A3C17_03510</name>
</gene>
<dbReference type="STRING" id="1802389.A3C17_03510"/>
<dbReference type="Pfam" id="PF00573">
    <property type="entry name" value="Ribosomal_L4"/>
    <property type="match status" value="1"/>
</dbReference>